<dbReference type="PATRIC" id="fig|544718.51.peg.553"/>
<organism evidence="1 2">
    <name type="scientific">Aliarcobacter thereius</name>
    <dbReference type="NCBI Taxonomy" id="544718"/>
    <lineage>
        <taxon>Bacteria</taxon>
        <taxon>Pseudomonadati</taxon>
        <taxon>Campylobacterota</taxon>
        <taxon>Epsilonproteobacteria</taxon>
        <taxon>Campylobacterales</taxon>
        <taxon>Arcobacteraceae</taxon>
        <taxon>Aliarcobacter</taxon>
    </lineage>
</organism>
<dbReference type="OrthoDB" id="5365964at2"/>
<comment type="caution">
    <text evidence="1">The sequence shown here is derived from an EMBL/GenBank/DDBJ whole genome shotgun (WGS) entry which is preliminary data.</text>
</comment>
<sequence length="113" mass="12108">MGLAKQAIEKYDGRVITYTCTKEVRVGDVIPIGASMVGIAVNSGLVGEEISLELEKVWTIKAKTADAIAVGDTLYWDDENKELTLTNTDMVYAGRAISSKTAVAGTVEVKINI</sequence>
<dbReference type="Proteomes" id="UP000093281">
    <property type="component" value="Unassembled WGS sequence"/>
</dbReference>
<name>A0A1C0B7G5_9BACT</name>
<gene>
    <name evidence="1" type="ORF">AAX29_00564</name>
</gene>
<evidence type="ECO:0000313" key="1">
    <source>
        <dbReference type="EMBL" id="OCL99523.1"/>
    </source>
</evidence>
<accession>A0A1C0B7G5</accession>
<dbReference type="RefSeq" id="WP_066185454.1">
    <property type="nucleotide sequence ID" value="NZ_LCUJ01000002.1"/>
</dbReference>
<protein>
    <recommendedName>
        <fullName evidence="3">DUF2190 family protein</fullName>
    </recommendedName>
</protein>
<proteinExistence type="predicted"/>
<reference evidence="2" key="1">
    <citation type="submission" date="2015-05" db="EMBL/GenBank/DDBJ databases">
        <authorList>
            <person name="Rovetto F."/>
            <person name="Cocolin L."/>
            <person name="Illeghems K."/>
            <person name="Van Nieuwerburgh F."/>
            <person name="Houf K."/>
        </authorList>
    </citation>
    <scope>NUCLEOTIDE SEQUENCE [LARGE SCALE GENOMIC DNA]</scope>
    <source>
        <strain evidence="2">DU22</strain>
    </source>
</reference>
<dbReference type="InterPro" id="IPR011231">
    <property type="entry name" value="Phage_VT1-Sakai_H0018"/>
</dbReference>
<dbReference type="AlphaFoldDB" id="A0A1C0B7G5"/>
<dbReference type="Pfam" id="PF09956">
    <property type="entry name" value="Phage_cement_2"/>
    <property type="match status" value="1"/>
</dbReference>
<dbReference type="EMBL" id="LCUJ01000002">
    <property type="protein sequence ID" value="OCL99523.1"/>
    <property type="molecule type" value="Genomic_DNA"/>
</dbReference>
<evidence type="ECO:0000313" key="2">
    <source>
        <dbReference type="Proteomes" id="UP000093281"/>
    </source>
</evidence>
<evidence type="ECO:0008006" key="3">
    <source>
        <dbReference type="Google" id="ProtNLM"/>
    </source>
</evidence>